<protein>
    <recommendedName>
        <fullName evidence="3">J domain-containing protein</fullName>
    </recommendedName>
</protein>
<dbReference type="InterPro" id="IPR001623">
    <property type="entry name" value="DnaJ_domain"/>
</dbReference>
<dbReference type="GO" id="GO:0005737">
    <property type="term" value="C:cytoplasm"/>
    <property type="evidence" value="ECO:0007669"/>
    <property type="project" value="TreeGrafter"/>
</dbReference>
<sequence length="233" mass="27991">MRYFLLFWMLILYLKLSEAKQDDHYSVLGVSRDASTKDIKKAFRKLAIKYHPDKNKEKAAEKKFKQINEAYETLSDPNKREEYNLSLFGKSFDRQRNSDFDPKFERFEDDFFHFSDRRDSFRKESSGHYSHHAKKNQWYFQNIDPIFGNHNIKSKRDSQCGSDSSSFDSHFGKYYHNFTYFPTMAKTQRMLVSLDYLLKDITTMMDIINVRTQFHEAISEKLYKHSRVPFNLL</sequence>
<proteinExistence type="predicted"/>
<feature type="domain" description="J" evidence="3">
    <location>
        <begin position="23"/>
        <end position="87"/>
    </location>
</feature>
<dbReference type="CDD" id="cd06257">
    <property type="entry name" value="DnaJ"/>
    <property type="match status" value="1"/>
</dbReference>
<gene>
    <name evidence="5" type="ORF">g.7165</name>
    <name evidence="4" type="ORF">g.7167</name>
</gene>
<dbReference type="GO" id="GO:0042026">
    <property type="term" value="P:protein refolding"/>
    <property type="evidence" value="ECO:0007669"/>
    <property type="project" value="TreeGrafter"/>
</dbReference>
<feature type="chain" id="PRO_5008580598" description="J domain-containing protein" evidence="2">
    <location>
        <begin position="20"/>
        <end position="233"/>
    </location>
</feature>
<dbReference type="InterPro" id="IPR018253">
    <property type="entry name" value="DnaJ_domain_CS"/>
</dbReference>
<organism evidence="4">
    <name type="scientific">Clastoptera arizonana</name>
    <name type="common">Arizona spittle bug</name>
    <dbReference type="NCBI Taxonomy" id="38151"/>
    <lineage>
        <taxon>Eukaryota</taxon>
        <taxon>Metazoa</taxon>
        <taxon>Ecdysozoa</taxon>
        <taxon>Arthropoda</taxon>
        <taxon>Hexapoda</taxon>
        <taxon>Insecta</taxon>
        <taxon>Pterygota</taxon>
        <taxon>Neoptera</taxon>
        <taxon>Paraneoptera</taxon>
        <taxon>Hemiptera</taxon>
        <taxon>Auchenorrhyncha</taxon>
        <taxon>Cercopoidea</taxon>
        <taxon>Clastopteridae</taxon>
        <taxon>Clastoptera</taxon>
    </lineage>
</organism>
<evidence type="ECO:0000313" key="5">
    <source>
        <dbReference type="EMBL" id="JAS30840.1"/>
    </source>
</evidence>
<reference evidence="4" key="1">
    <citation type="submission" date="2015-12" db="EMBL/GenBank/DDBJ databases">
        <title>De novo transcriptome assembly of four potential Pierce s Disease insect vectors from Arizona vineyards.</title>
        <authorList>
            <person name="Tassone E.E."/>
        </authorList>
    </citation>
    <scope>NUCLEOTIDE SEQUENCE</scope>
</reference>
<dbReference type="SUPFAM" id="SSF46565">
    <property type="entry name" value="Chaperone J-domain"/>
    <property type="match status" value="1"/>
</dbReference>
<keyword evidence="1" id="KW-0143">Chaperone</keyword>
<dbReference type="EMBL" id="GEDC01021117">
    <property type="protein sequence ID" value="JAS16181.1"/>
    <property type="molecule type" value="Transcribed_RNA"/>
</dbReference>
<evidence type="ECO:0000256" key="1">
    <source>
        <dbReference type="ARBA" id="ARBA00023186"/>
    </source>
</evidence>
<dbReference type="PANTHER" id="PTHR43096:SF52">
    <property type="entry name" value="DNAJ HOMOLOG 1, MITOCHONDRIAL-RELATED"/>
    <property type="match status" value="1"/>
</dbReference>
<accession>A0A1B6CRZ4</accession>
<dbReference type="AlphaFoldDB" id="A0A1B6CRZ4"/>
<name>A0A1B6CRZ4_9HEMI</name>
<dbReference type="PANTHER" id="PTHR43096">
    <property type="entry name" value="DNAJ HOMOLOG 1, MITOCHONDRIAL-RELATED"/>
    <property type="match status" value="1"/>
</dbReference>
<dbReference type="Gene3D" id="1.10.287.110">
    <property type="entry name" value="DnaJ domain"/>
    <property type="match status" value="1"/>
</dbReference>
<evidence type="ECO:0000256" key="2">
    <source>
        <dbReference type="SAM" id="SignalP"/>
    </source>
</evidence>
<feature type="signal peptide" evidence="2">
    <location>
        <begin position="1"/>
        <end position="19"/>
    </location>
</feature>
<keyword evidence="2" id="KW-0732">Signal</keyword>
<evidence type="ECO:0000259" key="3">
    <source>
        <dbReference type="PROSITE" id="PS50076"/>
    </source>
</evidence>
<dbReference type="EMBL" id="GEDC01006458">
    <property type="protein sequence ID" value="JAS30840.1"/>
    <property type="molecule type" value="Transcribed_RNA"/>
</dbReference>
<dbReference type="SMART" id="SM00271">
    <property type="entry name" value="DnaJ"/>
    <property type="match status" value="1"/>
</dbReference>
<dbReference type="PRINTS" id="PR00625">
    <property type="entry name" value="JDOMAIN"/>
</dbReference>
<dbReference type="InterPro" id="IPR036869">
    <property type="entry name" value="J_dom_sf"/>
</dbReference>
<dbReference type="PROSITE" id="PS50076">
    <property type="entry name" value="DNAJ_2"/>
    <property type="match status" value="1"/>
</dbReference>
<dbReference type="PROSITE" id="PS00636">
    <property type="entry name" value="DNAJ_1"/>
    <property type="match status" value="1"/>
</dbReference>
<evidence type="ECO:0000313" key="4">
    <source>
        <dbReference type="EMBL" id="JAS16181.1"/>
    </source>
</evidence>
<dbReference type="Pfam" id="PF00226">
    <property type="entry name" value="DnaJ"/>
    <property type="match status" value="1"/>
</dbReference>
<dbReference type="GO" id="GO:0051082">
    <property type="term" value="F:unfolded protein binding"/>
    <property type="evidence" value="ECO:0007669"/>
    <property type="project" value="TreeGrafter"/>
</dbReference>